<feature type="region of interest" description="Disordered" evidence="15">
    <location>
        <begin position="667"/>
        <end position="686"/>
    </location>
</feature>
<dbReference type="InterPro" id="IPR001589">
    <property type="entry name" value="Actinin_actin-bd_CS"/>
</dbReference>
<feature type="domain" description="Calponin-homology (CH)" evidence="16">
    <location>
        <begin position="16"/>
        <end position="120"/>
    </location>
</feature>
<evidence type="ECO:0000256" key="8">
    <source>
        <dbReference type="ARBA" id="ARBA00023136"/>
    </source>
</evidence>
<feature type="coiled-coil region" evidence="14">
    <location>
        <begin position="607"/>
        <end position="648"/>
    </location>
</feature>
<proteinExistence type="predicted"/>
<evidence type="ECO:0000256" key="1">
    <source>
        <dbReference type="ARBA" id="ARBA00004245"/>
    </source>
</evidence>
<evidence type="ECO:0000256" key="12">
    <source>
        <dbReference type="ARBA" id="ARBA00060457"/>
    </source>
</evidence>
<dbReference type="SUPFAM" id="SSF46966">
    <property type="entry name" value="Spectrin repeat"/>
    <property type="match status" value="4"/>
</dbReference>
<dbReference type="GO" id="GO:0031965">
    <property type="term" value="C:nuclear membrane"/>
    <property type="evidence" value="ECO:0007669"/>
    <property type="project" value="UniProtKB-SubCell"/>
</dbReference>
<dbReference type="Proteomes" id="UP001174909">
    <property type="component" value="Unassembled WGS sequence"/>
</dbReference>
<dbReference type="Pfam" id="PF00435">
    <property type="entry name" value="Spectrin"/>
    <property type="match status" value="1"/>
</dbReference>
<keyword evidence="18" id="KW-1185">Reference proteome</keyword>
<accession>A0AA35W589</accession>
<dbReference type="PROSITE" id="PS50021">
    <property type="entry name" value="CH"/>
    <property type="match status" value="2"/>
</dbReference>
<dbReference type="GO" id="GO:0005737">
    <property type="term" value="C:cytoplasm"/>
    <property type="evidence" value="ECO:0007669"/>
    <property type="project" value="UniProtKB-ARBA"/>
</dbReference>
<evidence type="ECO:0000256" key="10">
    <source>
        <dbReference type="ARBA" id="ARBA00023212"/>
    </source>
</evidence>
<keyword evidence="8" id="KW-0472">Membrane</keyword>
<dbReference type="Gene3D" id="1.10.418.10">
    <property type="entry name" value="Calponin-like domain"/>
    <property type="match status" value="2"/>
</dbReference>
<evidence type="ECO:0000259" key="16">
    <source>
        <dbReference type="PROSITE" id="PS50021"/>
    </source>
</evidence>
<feature type="compositionally biased region" description="Basic and acidic residues" evidence="15">
    <location>
        <begin position="674"/>
        <end position="683"/>
    </location>
</feature>
<evidence type="ECO:0000256" key="4">
    <source>
        <dbReference type="ARBA" id="ARBA00022692"/>
    </source>
</evidence>
<feature type="coiled-coil region" evidence="14">
    <location>
        <begin position="347"/>
        <end position="381"/>
    </location>
</feature>
<keyword evidence="5" id="KW-0677">Repeat</keyword>
<evidence type="ECO:0000256" key="7">
    <source>
        <dbReference type="ARBA" id="ARBA00023054"/>
    </source>
</evidence>
<dbReference type="FunFam" id="1.10.418.10:FF:000099">
    <property type="entry name" value="Nuclear anchorage protein 1"/>
    <property type="match status" value="1"/>
</dbReference>
<evidence type="ECO:0000256" key="15">
    <source>
        <dbReference type="SAM" id="MobiDB-lite"/>
    </source>
</evidence>
<dbReference type="AlphaFoldDB" id="A0AA35W589"/>
<dbReference type="GO" id="GO:0003779">
    <property type="term" value="F:actin binding"/>
    <property type="evidence" value="ECO:0007669"/>
    <property type="project" value="UniProtKB-KW"/>
</dbReference>
<feature type="domain" description="Calponin-homology (CH)" evidence="16">
    <location>
        <begin position="143"/>
        <end position="248"/>
    </location>
</feature>
<comment type="subcellular location">
    <subcellularLocation>
        <location evidence="1">Cytoplasm</location>
        <location evidence="1">Cytoskeleton</location>
    </subcellularLocation>
    <subcellularLocation>
        <location evidence="12">Endomembrane system</location>
        <topology evidence="12">Single-pass type IV membrane protein</topology>
        <orientation evidence="12">Cytoplasmic side</orientation>
    </subcellularLocation>
    <subcellularLocation>
        <location evidence="2">Nucleus membrane</location>
        <topology evidence="2">Single-pass membrane protein</topology>
        <orientation evidence="2">Cytoplasmic side</orientation>
    </subcellularLocation>
    <subcellularLocation>
        <location evidence="13">Nucleus membrane</location>
        <topology evidence="13">Single-pass type IV membrane protein</topology>
    </subcellularLocation>
</comment>
<evidence type="ECO:0000256" key="2">
    <source>
        <dbReference type="ARBA" id="ARBA00004528"/>
    </source>
</evidence>
<dbReference type="GO" id="GO:0005856">
    <property type="term" value="C:cytoskeleton"/>
    <property type="evidence" value="ECO:0007669"/>
    <property type="project" value="UniProtKB-SubCell"/>
</dbReference>
<evidence type="ECO:0000256" key="3">
    <source>
        <dbReference type="ARBA" id="ARBA00022490"/>
    </source>
</evidence>
<dbReference type="InterPro" id="IPR002017">
    <property type="entry name" value="Spectrin_repeat"/>
</dbReference>
<sequence length="1175" mass="132717">LLSFPPLIHVTGEYERVQKKAFTNWINSHLLKVGQKVNDLYEDLRDGSRLLMLIELLTGEKLRREKGKMRVHKLQNIQNVLDYLTTKNKMKLVNIHSESLVEGKPTPTLGLVWSLILRFQISGAMQPSESGSRAMSPVEVSAAELKKKLLQWAQAATEGYEEVEVRNFTTSWKDGLAFCAIIDRHRPELLNYDDCDPDTPLSNLELAMSVAEKELGIVRIIDPEDIHVEKPDDKAVMTYVSFLHNAFPDMPPSRRKRGPEVSVEDYGELFAATRKWVESKRNEVAKRNFPNSVAEMKVNAEGFQTYKTKELPLHQRDMATLKDMYTRLVEQAAKKKRGAPVPAEMTFEPLEEEWAELQRENEECENAMKAHLDKLQKLEDLAQSILTSCATASVTLDTLESEVEEFETSCTSLPPQTVQENAVAIRDKLQNLEKPLAEMGSGVEELEDGNYHNLETVDNSVERVKSKHASLLSRLEVASSVATEAQEVVKVEDSIQELEVWLVSCGKFAANQNILGQIEEHRAFEREQLSAAKGRVTRITSSPPPPGLEGRVSQMTSRWQQILRQTDERLTGLEPLEEIAREFDRVKNPLEDWLLTKTETFASLPLVEVAAGELERERREMGELAKEVEERKREVDRLEELATKFEMETEPVQSLADRYARRLKKQGSIPDNIDATREERDPSAEPEASFVLQADALQSQWTSLQSKVDARSKLVENLLAKLNEFNSCYGKLKEFVEEGNRLLGNEKPVGESASRLQEQVETCQDFRSQLTAKQPEVDSLLSLGREIVAEPQTSTANDDLETRLTGFIQDWSDLQLAWQNWYDELHARRERSGKMGEELGRVREGVRGARGAMAALFPARVQVETLPQDLQHLQERFTVEVYQPYESLVATCEEVRGSAAMLTDQSAAQEAFQTFDTMSSEITSCKQELDQVVDEAKKWWGDWEEETQWLEGAESKMADLRPLAGGVPLIKTQKEENEALYEEVKVEHGDKMEGVLTSLAELASHGKLVETSPINDYSDGLRSRWGAVLEDAEKRVELSTSGHTHLGCYADQSTTFDEWLSSTEKKLASTSTIPVSREGLEASCDILHQLVEEIEARGPELDAVETTGASFTASAKPYQARLQQFRSKVGTDESTKISHSYFVDPDADVVTTTAPEFRIWSMRMGSPQSKDIQRF</sequence>
<dbReference type="SUPFAM" id="SSF47576">
    <property type="entry name" value="Calponin-homology domain, CH-domain"/>
    <property type="match status" value="1"/>
</dbReference>
<comment type="caution">
    <text evidence="17">The sequence shown here is derived from an EMBL/GenBank/DDBJ whole genome shotgun (WGS) entry which is preliminary data.</text>
</comment>
<keyword evidence="4" id="KW-0812">Transmembrane</keyword>
<evidence type="ECO:0000256" key="13">
    <source>
        <dbReference type="ARBA" id="ARBA00060498"/>
    </source>
</evidence>
<dbReference type="InterPro" id="IPR001715">
    <property type="entry name" value="CH_dom"/>
</dbReference>
<evidence type="ECO:0000256" key="9">
    <source>
        <dbReference type="ARBA" id="ARBA00023203"/>
    </source>
</evidence>
<feature type="non-terminal residue" evidence="17">
    <location>
        <position position="1175"/>
    </location>
</feature>
<dbReference type="InterPro" id="IPR036872">
    <property type="entry name" value="CH_dom_sf"/>
</dbReference>
<evidence type="ECO:0000256" key="6">
    <source>
        <dbReference type="ARBA" id="ARBA00022989"/>
    </source>
</evidence>
<protein>
    <submittedName>
        <fullName evidence="17">Dystonin</fullName>
    </submittedName>
</protein>
<keyword evidence="6" id="KW-1133">Transmembrane helix</keyword>
<keyword evidence="3" id="KW-0963">Cytoplasm</keyword>
<organism evidence="17 18">
    <name type="scientific">Geodia barretti</name>
    <name type="common">Barrett's horny sponge</name>
    <dbReference type="NCBI Taxonomy" id="519541"/>
    <lineage>
        <taxon>Eukaryota</taxon>
        <taxon>Metazoa</taxon>
        <taxon>Porifera</taxon>
        <taxon>Demospongiae</taxon>
        <taxon>Heteroscleromorpha</taxon>
        <taxon>Tetractinellida</taxon>
        <taxon>Astrophorina</taxon>
        <taxon>Geodiidae</taxon>
        <taxon>Geodia</taxon>
    </lineage>
</organism>
<evidence type="ECO:0000256" key="11">
    <source>
        <dbReference type="ARBA" id="ARBA00023242"/>
    </source>
</evidence>
<keyword evidence="11" id="KW-0539">Nucleus</keyword>
<dbReference type="InterPro" id="IPR018159">
    <property type="entry name" value="Spectrin/alpha-actinin"/>
</dbReference>
<evidence type="ECO:0000256" key="5">
    <source>
        <dbReference type="ARBA" id="ARBA00022737"/>
    </source>
</evidence>
<reference evidence="17" key="1">
    <citation type="submission" date="2023-03" db="EMBL/GenBank/DDBJ databases">
        <authorList>
            <person name="Steffen K."/>
            <person name="Cardenas P."/>
        </authorList>
    </citation>
    <scope>NUCLEOTIDE SEQUENCE</scope>
</reference>
<dbReference type="PANTHER" id="PTHR11915">
    <property type="entry name" value="SPECTRIN/FILAMIN RELATED CYTOSKELETAL PROTEIN"/>
    <property type="match status" value="1"/>
</dbReference>
<evidence type="ECO:0000313" key="18">
    <source>
        <dbReference type="Proteomes" id="UP001174909"/>
    </source>
</evidence>
<dbReference type="Gene3D" id="1.20.58.60">
    <property type="match status" value="6"/>
</dbReference>
<dbReference type="CDD" id="cd00176">
    <property type="entry name" value="SPEC"/>
    <property type="match status" value="1"/>
</dbReference>
<name>A0AA35W589_GEOBA</name>
<dbReference type="SMART" id="SM00150">
    <property type="entry name" value="SPEC"/>
    <property type="match status" value="5"/>
</dbReference>
<evidence type="ECO:0000313" key="17">
    <source>
        <dbReference type="EMBL" id="CAI8008648.1"/>
    </source>
</evidence>
<dbReference type="EMBL" id="CASHTH010000881">
    <property type="protein sequence ID" value="CAI8008648.1"/>
    <property type="molecule type" value="Genomic_DNA"/>
</dbReference>
<dbReference type="SMART" id="SM00033">
    <property type="entry name" value="CH"/>
    <property type="match status" value="2"/>
</dbReference>
<dbReference type="Pfam" id="PF00307">
    <property type="entry name" value="CH"/>
    <property type="match status" value="2"/>
</dbReference>
<dbReference type="PROSITE" id="PS00019">
    <property type="entry name" value="ACTININ_1"/>
    <property type="match status" value="1"/>
</dbReference>
<evidence type="ECO:0000256" key="14">
    <source>
        <dbReference type="SAM" id="Coils"/>
    </source>
</evidence>
<keyword evidence="9" id="KW-0009">Actin-binding</keyword>
<keyword evidence="7 14" id="KW-0175">Coiled coil</keyword>
<keyword evidence="10" id="KW-0206">Cytoskeleton</keyword>
<gene>
    <name evidence="17" type="ORF">GBAR_LOCUS5913</name>
</gene>